<dbReference type="AlphaFoldDB" id="A0AAD2CZ56"/>
<keyword evidence="12" id="KW-1185">Reference proteome</keyword>
<dbReference type="EC" id="3.4.19.12" evidence="3"/>
<dbReference type="GO" id="GO:0006508">
    <property type="term" value="P:proteolysis"/>
    <property type="evidence" value="ECO:0007669"/>
    <property type="project" value="UniProtKB-KW"/>
</dbReference>
<dbReference type="InterPro" id="IPR006615">
    <property type="entry name" value="Pept_C19_DUSP"/>
</dbReference>
<comment type="caution">
    <text evidence="11">The sequence shown here is derived from an EMBL/GenBank/DDBJ whole genome shotgun (WGS) entry which is preliminary data.</text>
</comment>
<dbReference type="Proteomes" id="UP001295684">
    <property type="component" value="Unassembled WGS sequence"/>
</dbReference>
<sequence>MTDTKSLKEIFNNGKRLMNEKDFETAAKNFDYLISKSEQNNYLAIYLLSECYNMLEDYKAARYHLSSIIKSYNLGDKSVDREIYMESLYKHARIDILCKNYSNSIMLLDTLRSFIAKKKIDVEEEFEKKIKEAKDYAEKNYEKYGDTKKAKSTSKNVPYETEAIQKKRSLRAKPYQRLKNIPANKQKEDMQKLWQEMMETKMEIQEGSKWYIISASWFNHWKEWTGFKETEEPETKSEQKSPTEDVEVDDSNTKSATIEEPGSIDNQDLIECNEIMLFKEINLKDGLNEEEDYIIVNPEIWRYLYSIYDGIPILRKAIKNFDKKEDIDIAETIIEVNMVKLYIFEVPRENKQDYYEVALVSRNLDLLDVKIKICTYKKIKESDIRLWKMEKPQKLDKFYNELEYEWKKYKTLRIDGELFKDLSILIKDANFSRDDFLMLEYPIPTSNDNGYSLVEVEKVDINDTLNDKVAQAFQEDEEIKEAISNPKTLEYTKIPMTLVMNEDSIKGACGLSNIGNTCFMNSALQCMGQTHELAKYFCFRMHEAEINHTNVLGSKGRVAEAYGELMQDMWIGKKRKTAPFNIKKSIGAVVAQFRGYNQQDSHEFLHYLIDTLNEDLNRVKEKPYVEIPDSDGRDDAIVSKEQWEAFCKRNDSVMIDLLYGQLKSHLVCLECDYTSNTFDPFSILSVPVPVVKIVKLKVTYFPLRMSPDSPLRTFDIYINDNLCLTEVEALIQKEVGSDEEMLFYLYNSHRFGKRIKKNSFNCRDLVGFHLGAFAYKLDQDRNSGNLYILEAYNKKQVKKMVFFNGEDPVSPPFILIIDSKHTSKEIQLKVFKFVQPLLRIPSRFAPDAEGLTEDEYTEKLYTALFEESKYGEEELYELILVNTRDSGEICPACRKAHKGNCKFEFAQKCYGVFVSHGASDPEVCILWKQNTKANLSVFDKPKTIIGEPSKSKEKKKLNLDMCLDNFRKDEILDGDNKWYCSKCQQHVKARKKMDLYRLPPVLIVHLKRFLKNDHESSFFRNASRKITELVEFPLKSLDLSEYLINEEEQKQEWIYDLYGVSNHMGKLHGGHYTASCFNSLHNKWLYFDDASVSKISEKEVVDQSAYVLFYRRRGAFPE</sequence>
<comment type="catalytic activity">
    <reaction evidence="1">
        <text>Thiol-dependent hydrolysis of ester, thioester, amide, peptide and isopeptide bonds formed by the C-terminal Gly of ubiquitin (a 76-residue protein attached to proteins as an intracellular targeting signal).</text>
        <dbReference type="EC" id="3.4.19.12"/>
    </reaction>
</comment>
<evidence type="ECO:0000256" key="7">
    <source>
        <dbReference type="ARBA" id="ARBA00022807"/>
    </source>
</evidence>
<evidence type="ECO:0000256" key="6">
    <source>
        <dbReference type="ARBA" id="ARBA00022801"/>
    </source>
</evidence>
<protein>
    <recommendedName>
        <fullName evidence="3">ubiquitinyl hydrolase 1</fullName>
        <ecNumber evidence="3">3.4.19.12</ecNumber>
    </recommendedName>
</protein>
<dbReference type="GO" id="GO:0004843">
    <property type="term" value="F:cysteine-type deubiquitinase activity"/>
    <property type="evidence" value="ECO:0007669"/>
    <property type="project" value="UniProtKB-EC"/>
</dbReference>
<evidence type="ECO:0000256" key="1">
    <source>
        <dbReference type="ARBA" id="ARBA00000707"/>
    </source>
</evidence>
<dbReference type="InterPro" id="IPR018200">
    <property type="entry name" value="USP_CS"/>
</dbReference>
<dbReference type="SUPFAM" id="SSF143791">
    <property type="entry name" value="DUSP-like"/>
    <property type="match status" value="1"/>
</dbReference>
<keyword evidence="5" id="KW-0833">Ubl conjugation pathway</keyword>
<dbReference type="Gene3D" id="3.90.70.10">
    <property type="entry name" value="Cysteine proteinases"/>
    <property type="match status" value="2"/>
</dbReference>
<dbReference type="InterPro" id="IPR038765">
    <property type="entry name" value="Papain-like_cys_pep_sf"/>
</dbReference>
<dbReference type="Pfam" id="PF00443">
    <property type="entry name" value="UCH"/>
    <property type="match status" value="1"/>
</dbReference>
<dbReference type="InterPro" id="IPR035927">
    <property type="entry name" value="DUSP-like_sf"/>
</dbReference>
<dbReference type="SMART" id="SM00695">
    <property type="entry name" value="DUSP"/>
    <property type="match status" value="1"/>
</dbReference>
<dbReference type="EMBL" id="CAMPGE010016671">
    <property type="protein sequence ID" value="CAI2375214.1"/>
    <property type="molecule type" value="Genomic_DNA"/>
</dbReference>
<evidence type="ECO:0000259" key="10">
    <source>
        <dbReference type="PROSITE" id="PS51283"/>
    </source>
</evidence>
<dbReference type="PROSITE" id="PS50235">
    <property type="entry name" value="USP_3"/>
    <property type="match status" value="1"/>
</dbReference>
<dbReference type="InterPro" id="IPR050185">
    <property type="entry name" value="Ub_carboxyl-term_hydrolase"/>
</dbReference>
<evidence type="ECO:0000256" key="8">
    <source>
        <dbReference type="SAM" id="MobiDB-lite"/>
    </source>
</evidence>
<evidence type="ECO:0000256" key="2">
    <source>
        <dbReference type="ARBA" id="ARBA00009085"/>
    </source>
</evidence>
<dbReference type="InterPro" id="IPR011990">
    <property type="entry name" value="TPR-like_helical_dom_sf"/>
</dbReference>
<dbReference type="PROSITE" id="PS00973">
    <property type="entry name" value="USP_2"/>
    <property type="match status" value="1"/>
</dbReference>
<reference evidence="11" key="1">
    <citation type="submission" date="2023-07" db="EMBL/GenBank/DDBJ databases">
        <authorList>
            <consortium name="AG Swart"/>
            <person name="Singh M."/>
            <person name="Singh A."/>
            <person name="Seah K."/>
            <person name="Emmerich C."/>
        </authorList>
    </citation>
    <scope>NUCLEOTIDE SEQUENCE</scope>
    <source>
        <strain evidence="11">DP1</strain>
    </source>
</reference>
<dbReference type="CDD" id="cd02674">
    <property type="entry name" value="Peptidase_C19R"/>
    <property type="match status" value="1"/>
</dbReference>
<gene>
    <name evidence="11" type="ORF">ECRASSUSDP1_LOCUS16574</name>
</gene>
<comment type="similarity">
    <text evidence="2">Belongs to the peptidase C19 family.</text>
</comment>
<feature type="compositionally biased region" description="Basic and acidic residues" evidence="8">
    <location>
        <begin position="228"/>
        <end position="243"/>
    </location>
</feature>
<evidence type="ECO:0000259" key="9">
    <source>
        <dbReference type="PROSITE" id="PS50235"/>
    </source>
</evidence>
<feature type="region of interest" description="Disordered" evidence="8">
    <location>
        <begin position="228"/>
        <end position="263"/>
    </location>
</feature>
<feature type="domain" description="DUSP" evidence="10">
    <location>
        <begin position="181"/>
        <end position="318"/>
    </location>
</feature>
<dbReference type="PANTHER" id="PTHR21646:SF24">
    <property type="entry name" value="UBIQUITIN CARBOXYL-TERMINAL HYDROLASE"/>
    <property type="match status" value="1"/>
</dbReference>
<evidence type="ECO:0000256" key="4">
    <source>
        <dbReference type="ARBA" id="ARBA00022670"/>
    </source>
</evidence>
<evidence type="ECO:0000313" key="12">
    <source>
        <dbReference type="Proteomes" id="UP001295684"/>
    </source>
</evidence>
<dbReference type="PANTHER" id="PTHR21646">
    <property type="entry name" value="UBIQUITIN CARBOXYL-TERMINAL HYDROLASE"/>
    <property type="match status" value="1"/>
</dbReference>
<proteinExistence type="inferred from homology"/>
<keyword evidence="7" id="KW-0788">Thiol protease</keyword>
<dbReference type="Pfam" id="PF06337">
    <property type="entry name" value="DUSP"/>
    <property type="match status" value="1"/>
</dbReference>
<keyword evidence="6" id="KW-0378">Hydrolase</keyword>
<dbReference type="PROSITE" id="PS51283">
    <property type="entry name" value="DUSP"/>
    <property type="match status" value="1"/>
</dbReference>
<evidence type="ECO:0000256" key="5">
    <source>
        <dbReference type="ARBA" id="ARBA00022786"/>
    </source>
</evidence>
<dbReference type="Gene3D" id="3.30.2230.10">
    <property type="entry name" value="DUSP-like"/>
    <property type="match status" value="1"/>
</dbReference>
<keyword evidence="4" id="KW-0645">Protease</keyword>
<organism evidence="11 12">
    <name type="scientific">Euplotes crassus</name>
    <dbReference type="NCBI Taxonomy" id="5936"/>
    <lineage>
        <taxon>Eukaryota</taxon>
        <taxon>Sar</taxon>
        <taxon>Alveolata</taxon>
        <taxon>Ciliophora</taxon>
        <taxon>Intramacronucleata</taxon>
        <taxon>Spirotrichea</taxon>
        <taxon>Hypotrichia</taxon>
        <taxon>Euplotida</taxon>
        <taxon>Euplotidae</taxon>
        <taxon>Moneuplotes</taxon>
    </lineage>
</organism>
<evidence type="ECO:0000256" key="3">
    <source>
        <dbReference type="ARBA" id="ARBA00012759"/>
    </source>
</evidence>
<accession>A0AAD2CZ56</accession>
<dbReference type="SUPFAM" id="SSF54001">
    <property type="entry name" value="Cysteine proteinases"/>
    <property type="match status" value="1"/>
</dbReference>
<dbReference type="InterPro" id="IPR028889">
    <property type="entry name" value="USP"/>
</dbReference>
<evidence type="ECO:0000313" key="11">
    <source>
        <dbReference type="EMBL" id="CAI2375214.1"/>
    </source>
</evidence>
<dbReference type="InterPro" id="IPR001394">
    <property type="entry name" value="Peptidase_C19_UCH"/>
</dbReference>
<dbReference type="PROSITE" id="PS00972">
    <property type="entry name" value="USP_1"/>
    <property type="match status" value="1"/>
</dbReference>
<dbReference type="Gene3D" id="1.25.40.10">
    <property type="entry name" value="Tetratricopeptide repeat domain"/>
    <property type="match status" value="1"/>
</dbReference>
<dbReference type="GO" id="GO:0016579">
    <property type="term" value="P:protein deubiquitination"/>
    <property type="evidence" value="ECO:0007669"/>
    <property type="project" value="InterPro"/>
</dbReference>
<feature type="domain" description="USP" evidence="9">
    <location>
        <begin position="509"/>
        <end position="1113"/>
    </location>
</feature>
<name>A0AAD2CZ56_EUPCR</name>